<keyword evidence="1" id="KW-0649">Protein kinase inhibitor</keyword>
<dbReference type="InterPro" id="IPR040389">
    <property type="entry name" value="SMR"/>
</dbReference>
<dbReference type="GO" id="GO:0004860">
    <property type="term" value="F:protein kinase inhibitor activity"/>
    <property type="evidence" value="ECO:0007669"/>
    <property type="project" value="UniProtKB-KW"/>
</dbReference>
<reference evidence="4" key="1">
    <citation type="submission" date="2019-09" db="EMBL/GenBank/DDBJ databases">
        <title>Draft genome information of white flower Hibiscus syriacus.</title>
        <authorList>
            <person name="Kim Y.-M."/>
        </authorList>
    </citation>
    <scope>NUCLEOTIDE SEQUENCE [LARGE SCALE GENOMIC DNA]</scope>
    <source>
        <strain evidence="4">YM2019G1</strain>
    </source>
</reference>
<evidence type="ECO:0000313" key="5">
    <source>
        <dbReference type="Proteomes" id="UP000436088"/>
    </source>
</evidence>
<keyword evidence="2" id="KW-0131">Cell cycle</keyword>
<feature type="compositionally biased region" description="Polar residues" evidence="3">
    <location>
        <begin position="24"/>
        <end position="33"/>
    </location>
</feature>
<dbReference type="GO" id="GO:0005634">
    <property type="term" value="C:nucleus"/>
    <property type="evidence" value="ECO:0007669"/>
    <property type="project" value="TreeGrafter"/>
</dbReference>
<dbReference type="GO" id="GO:0032875">
    <property type="term" value="P:regulation of DNA endoreduplication"/>
    <property type="evidence" value="ECO:0007669"/>
    <property type="project" value="InterPro"/>
</dbReference>
<accession>A0A6A3D2C4</accession>
<gene>
    <name evidence="4" type="ORF">F3Y22_tig00000913pilonHSYRG00020</name>
</gene>
<keyword evidence="5" id="KW-1185">Reference proteome</keyword>
<comment type="caution">
    <text evidence="4">The sequence shown here is derived from an EMBL/GenBank/DDBJ whole genome shotgun (WGS) entry which is preliminary data.</text>
</comment>
<feature type="region of interest" description="Disordered" evidence="3">
    <location>
        <begin position="1"/>
        <end position="33"/>
    </location>
</feature>
<name>A0A6A3D2C4_HIBSY</name>
<evidence type="ECO:0000256" key="2">
    <source>
        <dbReference type="ARBA" id="ARBA00023306"/>
    </source>
</evidence>
<dbReference type="PANTHER" id="PTHR33142">
    <property type="entry name" value="CYCLIN-DEPENDENT PROTEIN KINASE INHIBITOR SMR13"/>
    <property type="match status" value="1"/>
</dbReference>
<organism evidence="4 5">
    <name type="scientific">Hibiscus syriacus</name>
    <name type="common">Rose of Sharon</name>
    <dbReference type="NCBI Taxonomy" id="106335"/>
    <lineage>
        <taxon>Eukaryota</taxon>
        <taxon>Viridiplantae</taxon>
        <taxon>Streptophyta</taxon>
        <taxon>Embryophyta</taxon>
        <taxon>Tracheophyta</taxon>
        <taxon>Spermatophyta</taxon>
        <taxon>Magnoliopsida</taxon>
        <taxon>eudicotyledons</taxon>
        <taxon>Gunneridae</taxon>
        <taxon>Pentapetalae</taxon>
        <taxon>rosids</taxon>
        <taxon>malvids</taxon>
        <taxon>Malvales</taxon>
        <taxon>Malvaceae</taxon>
        <taxon>Malvoideae</taxon>
        <taxon>Hibiscus</taxon>
    </lineage>
</organism>
<dbReference type="GO" id="GO:0030246">
    <property type="term" value="F:carbohydrate binding"/>
    <property type="evidence" value="ECO:0007669"/>
    <property type="project" value="UniProtKB-KW"/>
</dbReference>
<protein>
    <submittedName>
        <fullName evidence="4">Curculin-like lectin family protein / PAN domain-containing protein</fullName>
    </submittedName>
</protein>
<evidence type="ECO:0000313" key="4">
    <source>
        <dbReference type="EMBL" id="KAE8733968.1"/>
    </source>
</evidence>
<sequence>MARTATRNLRRRHRRRREVERDSNTGSSVVNDGVHTLQSDNGSCCTPKGKRFEIPEISVCPPAPMKPKVAPKLSSSTRNFIASQDVEIFFFLAFQKCH</sequence>
<dbReference type="EMBL" id="VEPZ02000081">
    <property type="protein sequence ID" value="KAE8733968.1"/>
    <property type="molecule type" value="Genomic_DNA"/>
</dbReference>
<evidence type="ECO:0000256" key="3">
    <source>
        <dbReference type="SAM" id="MobiDB-lite"/>
    </source>
</evidence>
<dbReference type="PANTHER" id="PTHR33142:SF28">
    <property type="entry name" value="CYCLIN-DEPENDENT PROTEIN KINASE INHIBITOR SMR13"/>
    <property type="match status" value="1"/>
</dbReference>
<dbReference type="Proteomes" id="UP000436088">
    <property type="component" value="Unassembled WGS sequence"/>
</dbReference>
<dbReference type="AlphaFoldDB" id="A0A6A3D2C4"/>
<evidence type="ECO:0000256" key="1">
    <source>
        <dbReference type="ARBA" id="ARBA00023013"/>
    </source>
</evidence>
<proteinExistence type="predicted"/>